<dbReference type="EMBL" id="KQ964249">
    <property type="protein sequence ID" value="KXJ91890.1"/>
    <property type="molecule type" value="Genomic_DNA"/>
</dbReference>
<dbReference type="InParanoid" id="A0A136J3S5"/>
<reference evidence="3" key="1">
    <citation type="submission" date="2016-02" db="EMBL/GenBank/DDBJ databases">
        <title>Draft genome sequence of Microdochium bolleyi, a fungal endophyte of beachgrass.</title>
        <authorList>
            <consortium name="DOE Joint Genome Institute"/>
            <person name="David A.S."/>
            <person name="May G."/>
            <person name="Haridas S."/>
            <person name="Lim J."/>
            <person name="Wang M."/>
            <person name="Labutti K."/>
            <person name="Lipzen A."/>
            <person name="Barry K."/>
            <person name="Grigoriev I.V."/>
        </authorList>
    </citation>
    <scope>NUCLEOTIDE SEQUENCE [LARGE SCALE GENOMIC DNA]</scope>
    <source>
        <strain evidence="3">J235TASD1</strain>
    </source>
</reference>
<name>A0A136J3S5_9PEZI</name>
<proteinExistence type="predicted"/>
<feature type="non-terminal residue" evidence="2">
    <location>
        <position position="56"/>
    </location>
</feature>
<keyword evidence="3" id="KW-1185">Reference proteome</keyword>
<gene>
    <name evidence="2" type="ORF">Micbo1qcDRAFT_161922</name>
</gene>
<feature type="region of interest" description="Disordered" evidence="1">
    <location>
        <begin position="1"/>
        <end position="20"/>
    </location>
</feature>
<sequence length="56" mass="6592">MAAREEAMQRGKSGGCPFPIRYRARDNPITIEPEFAVVREQVYRDKWERIPPRSTQ</sequence>
<evidence type="ECO:0000313" key="3">
    <source>
        <dbReference type="Proteomes" id="UP000070501"/>
    </source>
</evidence>
<accession>A0A136J3S5</accession>
<dbReference type="Proteomes" id="UP000070501">
    <property type="component" value="Unassembled WGS sequence"/>
</dbReference>
<evidence type="ECO:0000256" key="1">
    <source>
        <dbReference type="SAM" id="MobiDB-lite"/>
    </source>
</evidence>
<evidence type="ECO:0000313" key="2">
    <source>
        <dbReference type="EMBL" id="KXJ91890.1"/>
    </source>
</evidence>
<dbReference type="AlphaFoldDB" id="A0A136J3S5"/>
<protein>
    <submittedName>
        <fullName evidence="2">Uncharacterized protein</fullName>
    </submittedName>
</protein>
<organism evidence="2 3">
    <name type="scientific">Microdochium bolleyi</name>
    <dbReference type="NCBI Taxonomy" id="196109"/>
    <lineage>
        <taxon>Eukaryota</taxon>
        <taxon>Fungi</taxon>
        <taxon>Dikarya</taxon>
        <taxon>Ascomycota</taxon>
        <taxon>Pezizomycotina</taxon>
        <taxon>Sordariomycetes</taxon>
        <taxon>Xylariomycetidae</taxon>
        <taxon>Xylariales</taxon>
        <taxon>Microdochiaceae</taxon>
        <taxon>Microdochium</taxon>
    </lineage>
</organism>